<comment type="caution">
    <text evidence="1">The sequence shown here is derived from an EMBL/GenBank/DDBJ whole genome shotgun (WGS) entry which is preliminary data.</text>
</comment>
<gene>
    <name evidence="1" type="ORF">D0Z08_19870</name>
</gene>
<accession>A0A417XXW1</accession>
<evidence type="ECO:0000313" key="2">
    <source>
        <dbReference type="Proteomes" id="UP000283644"/>
    </source>
</evidence>
<keyword evidence="2" id="KW-1185">Reference proteome</keyword>
<dbReference type="AlphaFoldDB" id="A0A417XXW1"/>
<evidence type="ECO:0000313" key="1">
    <source>
        <dbReference type="EMBL" id="RHW25223.1"/>
    </source>
</evidence>
<proteinExistence type="predicted"/>
<sequence>MFLSAPTALSPAQQASYDSVRLLLGDEDLEPRALGRTDFGVDYPLKEVYAIARHCSGGVILGFTQMRAERLTVKPGTSASHVLEHVPMPTPWNNLEAGLLFGLKVPLMVFREDGIHGGIFDPGVSEVFVQQLPGDTPTDDELAVMRSTVKNWSGKVRQHYKQY</sequence>
<organism evidence="1 2">
    <name type="scientific">Nocardioides immobilis</name>
    <dbReference type="NCBI Taxonomy" id="2049295"/>
    <lineage>
        <taxon>Bacteria</taxon>
        <taxon>Bacillati</taxon>
        <taxon>Actinomycetota</taxon>
        <taxon>Actinomycetes</taxon>
        <taxon>Propionibacteriales</taxon>
        <taxon>Nocardioidaceae</taxon>
        <taxon>Nocardioides</taxon>
    </lineage>
</organism>
<protein>
    <submittedName>
        <fullName evidence="1">Uncharacterized protein</fullName>
    </submittedName>
</protein>
<dbReference type="EMBL" id="QXGH01000025">
    <property type="protein sequence ID" value="RHW25223.1"/>
    <property type="molecule type" value="Genomic_DNA"/>
</dbReference>
<name>A0A417XXW1_9ACTN</name>
<reference evidence="1 2" key="1">
    <citation type="submission" date="2018-09" db="EMBL/GenBank/DDBJ databases">
        <title>Genome sequencing of Nocardioides immobilis CCTCC AB 2017083 for comparison to Nocardioides silvaticus.</title>
        <authorList>
            <person name="Li C."/>
            <person name="Wang G."/>
        </authorList>
    </citation>
    <scope>NUCLEOTIDE SEQUENCE [LARGE SCALE GENOMIC DNA]</scope>
    <source>
        <strain evidence="1 2">CCTCC AB 2017083</strain>
    </source>
</reference>
<dbReference type="Proteomes" id="UP000283644">
    <property type="component" value="Unassembled WGS sequence"/>
</dbReference>